<dbReference type="InterPro" id="IPR009057">
    <property type="entry name" value="Homeodomain-like_sf"/>
</dbReference>
<dbReference type="Gene3D" id="1.10.10.60">
    <property type="entry name" value="Homeodomain-like"/>
    <property type="match status" value="1"/>
</dbReference>
<dbReference type="PANTHER" id="PTHR35004:SF7">
    <property type="entry name" value="INTEGRASE PROTEIN"/>
    <property type="match status" value="1"/>
</dbReference>
<dbReference type="InterPro" id="IPR012337">
    <property type="entry name" value="RNaseH-like_sf"/>
</dbReference>
<protein>
    <submittedName>
        <fullName evidence="3">IS21 family transposase</fullName>
    </submittedName>
</protein>
<sequence length="408" mass="45976">MRTPDDVAAMLRLKALGWGIRRIARELGCSHMTVRRYLAEGGYLAYRRPARRRSLTGLEDWLAERFHRHAGNADVVRQELLAEKGINVSLRTVERAVVGLRRELQAQARATVRFETPPGHQLQIDFGERRVLIGGTSTKVFLFVATLGYSRRLHVRAFRNERQESWFEGLESTFRHFGGVTTEVLFDNDRGLVQRHDVETREVEFNARLRAFARHWGFRPCACFPYRARTKGKDERGVGYVKKNAIAGRAFDSFAALEAHLDQWVREIADQRVHGTTGEIPAERFARHEAAALKPIDGIPSFQVLREVTRKVHADCAIEVDGNAYSVPWRLIGATVRVTISEQILRICHAGREVAVHVRQMGRCQRLVDPAHFEGVAGFGGKVVRAEPAAAALLRPLAEYEAVVGGGF</sequence>
<evidence type="ECO:0000256" key="1">
    <source>
        <dbReference type="ARBA" id="ARBA00009277"/>
    </source>
</evidence>
<dbReference type="InterPro" id="IPR001584">
    <property type="entry name" value="Integrase_cat-core"/>
</dbReference>
<comment type="similarity">
    <text evidence="1">Belongs to the transposase IS21/IS408/IS1162 family.</text>
</comment>
<evidence type="ECO:0000259" key="2">
    <source>
        <dbReference type="PROSITE" id="PS50994"/>
    </source>
</evidence>
<keyword evidence="4" id="KW-1185">Reference proteome</keyword>
<dbReference type="SUPFAM" id="SSF46689">
    <property type="entry name" value="Homeodomain-like"/>
    <property type="match status" value="1"/>
</dbReference>
<gene>
    <name evidence="3" type="primary">istA</name>
    <name evidence="3" type="ORF">ACETIH_15740</name>
</gene>
<dbReference type="NCBIfam" id="NF033546">
    <property type="entry name" value="transpos_IS21"/>
    <property type="match status" value="1"/>
</dbReference>
<dbReference type="InterPro" id="IPR036397">
    <property type="entry name" value="RNaseH_sf"/>
</dbReference>
<dbReference type="EMBL" id="JBHOMY010000043">
    <property type="protein sequence ID" value="MFC1458131.1"/>
    <property type="molecule type" value="Genomic_DNA"/>
</dbReference>
<comment type="caution">
    <text evidence="3">The sequence shown here is derived from an EMBL/GenBank/DDBJ whole genome shotgun (WGS) entry which is preliminary data.</text>
</comment>
<evidence type="ECO:0000313" key="3">
    <source>
        <dbReference type="EMBL" id="MFC1458131.1"/>
    </source>
</evidence>
<dbReference type="Gene3D" id="3.30.420.10">
    <property type="entry name" value="Ribonuclease H-like superfamily/Ribonuclease H"/>
    <property type="match status" value="1"/>
</dbReference>
<dbReference type="Pfam" id="PF22483">
    <property type="entry name" value="Mu-transpos_C_2"/>
    <property type="match status" value="1"/>
</dbReference>
<proteinExistence type="inferred from homology"/>
<evidence type="ECO:0000313" key="4">
    <source>
        <dbReference type="Proteomes" id="UP001593940"/>
    </source>
</evidence>
<dbReference type="Proteomes" id="UP001593940">
    <property type="component" value="Unassembled WGS sequence"/>
</dbReference>
<dbReference type="InterPro" id="IPR054353">
    <property type="entry name" value="IstA-like_C"/>
</dbReference>
<organism evidence="3 4">
    <name type="scientific">Microvirga arabica</name>
    <dbReference type="NCBI Taxonomy" id="1128671"/>
    <lineage>
        <taxon>Bacteria</taxon>
        <taxon>Pseudomonadati</taxon>
        <taxon>Pseudomonadota</taxon>
        <taxon>Alphaproteobacteria</taxon>
        <taxon>Hyphomicrobiales</taxon>
        <taxon>Methylobacteriaceae</taxon>
        <taxon>Microvirga</taxon>
    </lineage>
</organism>
<accession>A0ABV6YAF1</accession>
<dbReference type="PROSITE" id="PS50994">
    <property type="entry name" value="INTEGRASE"/>
    <property type="match status" value="1"/>
</dbReference>
<dbReference type="PANTHER" id="PTHR35004">
    <property type="entry name" value="TRANSPOSASE RV3428C-RELATED"/>
    <property type="match status" value="1"/>
</dbReference>
<reference evidence="3 4" key="1">
    <citation type="submission" date="2024-09" db="EMBL/GenBank/DDBJ databases">
        <title>Nodulacao em especies de Leguminosae Basais da Amazonia e Caracterizacao dos Rizobios e Bacterias Associadas aos Nodulos.</title>
        <authorList>
            <person name="Jambeiro I.C.A."/>
            <person name="Lopes I.S."/>
            <person name="Aguiar E.R.G.R."/>
            <person name="Santos A.F.J."/>
            <person name="Dos Santos J.M.F."/>
            <person name="Gross E."/>
        </authorList>
    </citation>
    <scope>NUCLEOTIDE SEQUENCE [LARGE SCALE GENOMIC DNA]</scope>
    <source>
        <strain evidence="3 4">BRUESC1165</strain>
    </source>
</reference>
<name>A0ABV6YAF1_9HYPH</name>
<dbReference type="SUPFAM" id="SSF53098">
    <property type="entry name" value="Ribonuclease H-like"/>
    <property type="match status" value="1"/>
</dbReference>
<feature type="domain" description="Integrase catalytic" evidence="2">
    <location>
        <begin position="113"/>
        <end position="289"/>
    </location>
</feature>
<dbReference type="RefSeq" id="WP_377030193.1">
    <property type="nucleotide sequence ID" value="NZ_JBHOMY010000043.1"/>
</dbReference>
<dbReference type="Pfam" id="PF13384">
    <property type="entry name" value="HTH_23"/>
    <property type="match status" value="1"/>
</dbReference>
<dbReference type="Pfam" id="PF00665">
    <property type="entry name" value="rve"/>
    <property type="match status" value="1"/>
</dbReference>